<protein>
    <submittedName>
        <fullName evidence="4">SIP domain-containing protein</fullName>
    </submittedName>
</protein>
<dbReference type="InterPro" id="IPR017927">
    <property type="entry name" value="FAD-bd_FR_type"/>
</dbReference>
<dbReference type="CDD" id="cd06193">
    <property type="entry name" value="siderophore_interacting"/>
    <property type="match status" value="1"/>
</dbReference>
<dbReference type="InterPro" id="IPR007037">
    <property type="entry name" value="SIP_rossman_dom"/>
</dbReference>
<dbReference type="GO" id="GO:0016491">
    <property type="term" value="F:oxidoreductase activity"/>
    <property type="evidence" value="ECO:0007669"/>
    <property type="project" value="InterPro"/>
</dbReference>
<reference evidence="5" key="1">
    <citation type="submission" date="2020-01" db="EMBL/GenBank/DDBJ databases">
        <authorList>
            <person name="Fang Y."/>
            <person name="Sun R."/>
            <person name="Nie L."/>
            <person name="He J."/>
            <person name="Hao L."/>
            <person name="Wang L."/>
            <person name="Su S."/>
            <person name="Lv E."/>
            <person name="Zhang Z."/>
            <person name="Xie R."/>
            <person name="Liu H."/>
        </authorList>
    </citation>
    <scope>NUCLEOTIDE SEQUENCE [LARGE SCALE GENOMIC DNA]</scope>
    <source>
        <strain evidence="5">XCT-53</strain>
    </source>
</reference>
<dbReference type="SUPFAM" id="SSF63380">
    <property type="entry name" value="Riboflavin synthase domain-like"/>
    <property type="match status" value="1"/>
</dbReference>
<feature type="region of interest" description="Disordered" evidence="2">
    <location>
        <begin position="1"/>
        <end position="22"/>
    </location>
</feature>
<evidence type="ECO:0000256" key="1">
    <source>
        <dbReference type="ARBA" id="ARBA00035644"/>
    </source>
</evidence>
<dbReference type="Pfam" id="PF08021">
    <property type="entry name" value="FAD_binding_9"/>
    <property type="match status" value="2"/>
</dbReference>
<dbReference type="Proteomes" id="UP000586722">
    <property type="component" value="Unassembled WGS sequence"/>
</dbReference>
<dbReference type="InterPro" id="IPR013113">
    <property type="entry name" value="SIP_FAD-bd"/>
</dbReference>
<proteinExistence type="inferred from homology"/>
<dbReference type="Gene3D" id="2.40.30.10">
    <property type="entry name" value="Translation factors"/>
    <property type="match status" value="1"/>
</dbReference>
<dbReference type="PANTHER" id="PTHR30157">
    <property type="entry name" value="FERRIC REDUCTASE, NADPH-DEPENDENT"/>
    <property type="match status" value="1"/>
</dbReference>
<organism evidence="4 5">
    <name type="scientific">Pannonibacter tanglangensis</name>
    <dbReference type="NCBI Taxonomy" id="2750084"/>
    <lineage>
        <taxon>Bacteria</taxon>
        <taxon>Pseudomonadati</taxon>
        <taxon>Pseudomonadota</taxon>
        <taxon>Alphaproteobacteria</taxon>
        <taxon>Hyphomicrobiales</taxon>
        <taxon>Stappiaceae</taxon>
        <taxon>Pannonibacter</taxon>
    </lineage>
</organism>
<sequence length="262" mass="28248">MLDTPTATPVTTPAPPPSGDPILERHRHELRRRVLTVSAVERLTPNMLRLTLTGPDMADFVSLSPGDHVKIFVPDGSGGEAMRDYTPRRYDTARQELVLDFALHEAGPATAWALSVKVGDEAKIGGPRGSLVISGPIRHWLLIGDETALPSIGRRIEEMAAGVTATSLVAVPSAADEQPLETAADHTALWIHRGDPTDPAPFLERLNAMHLPEATFVWIAAEAGVARAVRDHFLISRAHPAAWLRAAGYWVAGEPDGQAKDL</sequence>
<dbReference type="InterPro" id="IPR039374">
    <property type="entry name" value="SIP_fam"/>
</dbReference>
<dbReference type="AlphaFoldDB" id="A0A7X5F0E4"/>
<comment type="caution">
    <text evidence="4">The sequence shown here is derived from an EMBL/GenBank/DDBJ whole genome shotgun (WGS) entry which is preliminary data.</text>
</comment>
<dbReference type="EMBL" id="JAABLQ010000001">
    <property type="protein sequence ID" value="NBN77451.1"/>
    <property type="molecule type" value="Genomic_DNA"/>
</dbReference>
<evidence type="ECO:0000259" key="3">
    <source>
        <dbReference type="PROSITE" id="PS51384"/>
    </source>
</evidence>
<evidence type="ECO:0000256" key="2">
    <source>
        <dbReference type="SAM" id="MobiDB-lite"/>
    </source>
</evidence>
<dbReference type="RefSeq" id="WP_161707919.1">
    <property type="nucleotide sequence ID" value="NZ_JAABLQ010000001.1"/>
</dbReference>
<dbReference type="Pfam" id="PF04954">
    <property type="entry name" value="SIP"/>
    <property type="match status" value="1"/>
</dbReference>
<gene>
    <name evidence="4" type="ORF">GWI72_04130</name>
</gene>
<dbReference type="InterPro" id="IPR039261">
    <property type="entry name" value="FNR_nucleotide-bd"/>
</dbReference>
<dbReference type="Gene3D" id="3.40.50.80">
    <property type="entry name" value="Nucleotide-binding domain of ferredoxin-NADP reductase (FNR) module"/>
    <property type="match status" value="1"/>
</dbReference>
<dbReference type="InterPro" id="IPR017938">
    <property type="entry name" value="Riboflavin_synthase-like_b-brl"/>
</dbReference>
<keyword evidence="5" id="KW-1185">Reference proteome</keyword>
<feature type="domain" description="FAD-binding FR-type" evidence="3">
    <location>
        <begin position="30"/>
        <end position="134"/>
    </location>
</feature>
<comment type="similarity">
    <text evidence="1">Belongs to the SIP oxidoreductase family.</text>
</comment>
<feature type="compositionally biased region" description="Low complexity" evidence="2">
    <location>
        <begin position="1"/>
        <end position="11"/>
    </location>
</feature>
<evidence type="ECO:0000313" key="4">
    <source>
        <dbReference type="EMBL" id="NBN77451.1"/>
    </source>
</evidence>
<dbReference type="PANTHER" id="PTHR30157:SF0">
    <property type="entry name" value="NADPH-DEPENDENT FERRIC-CHELATE REDUCTASE"/>
    <property type="match status" value="1"/>
</dbReference>
<evidence type="ECO:0000313" key="5">
    <source>
        <dbReference type="Proteomes" id="UP000586722"/>
    </source>
</evidence>
<accession>A0A7X5F0E4</accession>
<dbReference type="PROSITE" id="PS51384">
    <property type="entry name" value="FAD_FR"/>
    <property type="match status" value="1"/>
</dbReference>
<name>A0A7X5F0E4_9HYPH</name>